<dbReference type="GO" id="GO:0030170">
    <property type="term" value="F:pyridoxal phosphate binding"/>
    <property type="evidence" value="ECO:0007669"/>
    <property type="project" value="InterPro"/>
</dbReference>
<dbReference type="SUPFAM" id="SSF53383">
    <property type="entry name" value="PLP-dependent transferases"/>
    <property type="match status" value="1"/>
</dbReference>
<sequence length="416" mass="45743">MYLTELGFEVSHNIRATDAPPIPQASEWARKYTPTPSRPLLDMSQGVPGIPPPLEFFDALVGASQSPESVKYGSIAGDFGLRSALVGEMKGVYGEHIDVDANDISLTAGCNMAFLATIMAVCDSGDEVILPVPWYFNHQMSLTMLGIKPIPLHSFPEDGFIPSVERCSRLITERTKAIALVTPNNPTGAIYPPSILLSFTLLAQKHRLPLILDETYRDFITTGPPHALFTDLPLLSSPNSWSWRTNIIHLFSFSKSYCIPGHRLGAVVAAPALQRHIRTVLDSMQICPPRSVQLALAPLLPSFRPFIRTMASELEARHALFRALLPGEWRVGAQGGYFAFVRHPFSGVSAKTVCRVLAEEWGVVFLPAEFFGYGGSADAEEGRWMRVAVANVSDEAVRMACQRLKEHLGATQWTID</sequence>
<dbReference type="KEGG" id="hir:HETIRDRAFT_51232"/>
<dbReference type="CDD" id="cd00609">
    <property type="entry name" value="AAT_like"/>
    <property type="match status" value="1"/>
</dbReference>
<evidence type="ECO:0000256" key="4">
    <source>
        <dbReference type="ARBA" id="ARBA00022679"/>
    </source>
</evidence>
<keyword evidence="4" id="KW-0808">Transferase</keyword>
<dbReference type="InParanoid" id="W4K6E0"/>
<dbReference type="eggNOG" id="KOG0257">
    <property type="taxonomic scope" value="Eukaryota"/>
</dbReference>
<comment type="similarity">
    <text evidence="2">Belongs to the class-I pyridoxal-phosphate-dependent aminotransferase family.</text>
</comment>
<dbReference type="Gene3D" id="3.40.640.10">
    <property type="entry name" value="Type I PLP-dependent aspartate aminotransferase-like (Major domain)"/>
    <property type="match status" value="1"/>
</dbReference>
<dbReference type="InterPro" id="IPR015421">
    <property type="entry name" value="PyrdxlP-dep_Trfase_major"/>
</dbReference>
<evidence type="ECO:0000259" key="6">
    <source>
        <dbReference type="Pfam" id="PF00155"/>
    </source>
</evidence>
<dbReference type="Proteomes" id="UP000030671">
    <property type="component" value="Unassembled WGS sequence"/>
</dbReference>
<dbReference type="EMBL" id="KI925458">
    <property type="protein sequence ID" value="ETW81304.1"/>
    <property type="molecule type" value="Genomic_DNA"/>
</dbReference>
<dbReference type="InterPro" id="IPR050596">
    <property type="entry name" value="AspAT/PAT-like"/>
</dbReference>
<keyword evidence="5" id="KW-0663">Pyridoxal phosphate</keyword>
<dbReference type="InterPro" id="IPR015424">
    <property type="entry name" value="PyrdxlP-dep_Trfase"/>
</dbReference>
<dbReference type="STRING" id="747525.W4K6E0"/>
<dbReference type="NCBIfam" id="NF005732">
    <property type="entry name" value="PRK07550.1"/>
    <property type="match status" value="1"/>
</dbReference>
<keyword evidence="3" id="KW-0032">Aminotransferase</keyword>
<feature type="domain" description="Aminotransferase class I/classII large" evidence="6">
    <location>
        <begin position="45"/>
        <end position="404"/>
    </location>
</feature>
<evidence type="ECO:0000256" key="3">
    <source>
        <dbReference type="ARBA" id="ARBA00022576"/>
    </source>
</evidence>
<reference evidence="7 8" key="1">
    <citation type="journal article" date="2012" name="New Phytol.">
        <title>Insight into trade-off between wood decay and parasitism from the genome of a fungal forest pathogen.</title>
        <authorList>
            <person name="Olson A."/>
            <person name="Aerts A."/>
            <person name="Asiegbu F."/>
            <person name="Belbahri L."/>
            <person name="Bouzid O."/>
            <person name="Broberg A."/>
            <person name="Canback B."/>
            <person name="Coutinho P.M."/>
            <person name="Cullen D."/>
            <person name="Dalman K."/>
            <person name="Deflorio G."/>
            <person name="van Diepen L.T."/>
            <person name="Dunand C."/>
            <person name="Duplessis S."/>
            <person name="Durling M."/>
            <person name="Gonthier P."/>
            <person name="Grimwood J."/>
            <person name="Fossdal C.G."/>
            <person name="Hansson D."/>
            <person name="Henrissat B."/>
            <person name="Hietala A."/>
            <person name="Himmelstrand K."/>
            <person name="Hoffmeister D."/>
            <person name="Hogberg N."/>
            <person name="James T.Y."/>
            <person name="Karlsson M."/>
            <person name="Kohler A."/>
            <person name="Kues U."/>
            <person name="Lee Y.H."/>
            <person name="Lin Y.C."/>
            <person name="Lind M."/>
            <person name="Lindquist E."/>
            <person name="Lombard V."/>
            <person name="Lucas S."/>
            <person name="Lunden K."/>
            <person name="Morin E."/>
            <person name="Murat C."/>
            <person name="Park J."/>
            <person name="Raffaello T."/>
            <person name="Rouze P."/>
            <person name="Salamov A."/>
            <person name="Schmutz J."/>
            <person name="Solheim H."/>
            <person name="Stahlberg J."/>
            <person name="Velez H."/>
            <person name="de Vries R.P."/>
            <person name="Wiebenga A."/>
            <person name="Woodward S."/>
            <person name="Yakovlev I."/>
            <person name="Garbelotto M."/>
            <person name="Martin F."/>
            <person name="Grigoriev I.V."/>
            <person name="Stenlid J."/>
        </authorList>
    </citation>
    <scope>NUCLEOTIDE SEQUENCE [LARGE SCALE GENOMIC DNA]</scope>
    <source>
        <strain evidence="7 8">TC 32-1</strain>
    </source>
</reference>
<dbReference type="GeneID" id="20678172"/>
<dbReference type="HOGENOM" id="CLU_017584_4_1_1"/>
<dbReference type="GO" id="GO:0008483">
    <property type="term" value="F:transaminase activity"/>
    <property type="evidence" value="ECO:0007669"/>
    <property type="project" value="UniProtKB-KW"/>
</dbReference>
<dbReference type="PANTHER" id="PTHR46383:SF1">
    <property type="entry name" value="ASPARTATE AMINOTRANSFERASE"/>
    <property type="match status" value="1"/>
</dbReference>
<name>W4K6E0_HETIT</name>
<dbReference type="OrthoDB" id="7042322at2759"/>
<dbReference type="RefSeq" id="XP_009545834.1">
    <property type="nucleotide sequence ID" value="XM_009547539.1"/>
</dbReference>
<gene>
    <name evidence="7" type="ORF">HETIRDRAFT_51232</name>
</gene>
<dbReference type="AlphaFoldDB" id="W4K6E0"/>
<evidence type="ECO:0000313" key="7">
    <source>
        <dbReference type="EMBL" id="ETW81304.1"/>
    </source>
</evidence>
<dbReference type="InterPro" id="IPR004839">
    <property type="entry name" value="Aminotransferase_I/II_large"/>
</dbReference>
<keyword evidence="8" id="KW-1185">Reference proteome</keyword>
<evidence type="ECO:0000313" key="8">
    <source>
        <dbReference type="Proteomes" id="UP000030671"/>
    </source>
</evidence>
<dbReference type="PANTHER" id="PTHR46383">
    <property type="entry name" value="ASPARTATE AMINOTRANSFERASE"/>
    <property type="match status" value="1"/>
</dbReference>
<accession>W4K6E0</accession>
<evidence type="ECO:0000256" key="1">
    <source>
        <dbReference type="ARBA" id="ARBA00001933"/>
    </source>
</evidence>
<evidence type="ECO:0000256" key="5">
    <source>
        <dbReference type="ARBA" id="ARBA00022898"/>
    </source>
</evidence>
<dbReference type="Pfam" id="PF00155">
    <property type="entry name" value="Aminotran_1_2"/>
    <property type="match status" value="1"/>
</dbReference>
<dbReference type="GO" id="GO:0006520">
    <property type="term" value="P:amino acid metabolic process"/>
    <property type="evidence" value="ECO:0007669"/>
    <property type="project" value="InterPro"/>
</dbReference>
<protein>
    <recommendedName>
        <fullName evidence="6">Aminotransferase class I/classII large domain-containing protein</fullName>
    </recommendedName>
</protein>
<organism evidence="7 8">
    <name type="scientific">Heterobasidion irregulare (strain TC 32-1)</name>
    <dbReference type="NCBI Taxonomy" id="747525"/>
    <lineage>
        <taxon>Eukaryota</taxon>
        <taxon>Fungi</taxon>
        <taxon>Dikarya</taxon>
        <taxon>Basidiomycota</taxon>
        <taxon>Agaricomycotina</taxon>
        <taxon>Agaricomycetes</taxon>
        <taxon>Russulales</taxon>
        <taxon>Bondarzewiaceae</taxon>
        <taxon>Heterobasidion</taxon>
        <taxon>Heterobasidion annosum species complex</taxon>
    </lineage>
</organism>
<proteinExistence type="inferred from homology"/>
<evidence type="ECO:0000256" key="2">
    <source>
        <dbReference type="ARBA" id="ARBA00007441"/>
    </source>
</evidence>
<comment type="cofactor">
    <cofactor evidence="1">
        <name>pyridoxal 5'-phosphate</name>
        <dbReference type="ChEBI" id="CHEBI:597326"/>
    </cofactor>
</comment>